<accession>A0A1C7MYD8</accession>
<keyword evidence="1" id="KW-0863">Zinc-finger</keyword>
<dbReference type="Pfam" id="PF00098">
    <property type="entry name" value="zf-CCHC"/>
    <property type="match status" value="1"/>
</dbReference>
<feature type="domain" description="CCHC-type" evidence="3">
    <location>
        <begin position="280"/>
        <end position="295"/>
    </location>
</feature>
<dbReference type="Gene3D" id="4.10.60.10">
    <property type="entry name" value="Zinc finger, CCHC-type"/>
    <property type="match status" value="1"/>
</dbReference>
<comment type="caution">
    <text evidence="4">The sequence shown here is derived from an EMBL/GenBank/DDBJ whole genome shotgun (WGS) entry which is preliminary data.</text>
</comment>
<organism evidence="4 5">
    <name type="scientific">Choanephora cucurbitarum</name>
    <dbReference type="NCBI Taxonomy" id="101091"/>
    <lineage>
        <taxon>Eukaryota</taxon>
        <taxon>Fungi</taxon>
        <taxon>Fungi incertae sedis</taxon>
        <taxon>Mucoromycota</taxon>
        <taxon>Mucoromycotina</taxon>
        <taxon>Mucoromycetes</taxon>
        <taxon>Mucorales</taxon>
        <taxon>Mucorineae</taxon>
        <taxon>Choanephoraceae</taxon>
        <taxon>Choanephoroideae</taxon>
        <taxon>Choanephora</taxon>
    </lineage>
</organism>
<reference evidence="4 5" key="1">
    <citation type="submission" date="2016-03" db="EMBL/GenBank/DDBJ databases">
        <title>Choanephora cucurbitarum.</title>
        <authorList>
            <person name="Min B."/>
            <person name="Park H."/>
            <person name="Park J.-H."/>
            <person name="Shin H.-D."/>
            <person name="Choi I.-G."/>
        </authorList>
    </citation>
    <scope>NUCLEOTIDE SEQUENCE [LARGE SCALE GENOMIC DNA]</scope>
    <source>
        <strain evidence="4 5">KUS-F28377</strain>
    </source>
</reference>
<protein>
    <recommendedName>
        <fullName evidence="3">CCHC-type domain-containing protein</fullName>
    </recommendedName>
</protein>
<evidence type="ECO:0000313" key="4">
    <source>
        <dbReference type="EMBL" id="OBZ81801.1"/>
    </source>
</evidence>
<feature type="region of interest" description="Disordered" evidence="2">
    <location>
        <begin position="430"/>
        <end position="478"/>
    </location>
</feature>
<feature type="region of interest" description="Disordered" evidence="2">
    <location>
        <begin position="1"/>
        <end position="73"/>
    </location>
</feature>
<dbReference type="SMART" id="SM00343">
    <property type="entry name" value="ZnF_C2HC"/>
    <property type="match status" value="2"/>
</dbReference>
<dbReference type="InParanoid" id="A0A1C7MYD8"/>
<dbReference type="GO" id="GO:0008270">
    <property type="term" value="F:zinc ion binding"/>
    <property type="evidence" value="ECO:0007669"/>
    <property type="project" value="UniProtKB-KW"/>
</dbReference>
<evidence type="ECO:0000313" key="5">
    <source>
        <dbReference type="Proteomes" id="UP000093000"/>
    </source>
</evidence>
<dbReference type="InterPro" id="IPR001878">
    <property type="entry name" value="Znf_CCHC"/>
</dbReference>
<dbReference type="InterPro" id="IPR036875">
    <property type="entry name" value="Znf_CCHC_sf"/>
</dbReference>
<feature type="compositionally biased region" description="Low complexity" evidence="2">
    <location>
        <begin position="33"/>
        <end position="61"/>
    </location>
</feature>
<dbReference type="PROSITE" id="PS50158">
    <property type="entry name" value="ZF_CCHC"/>
    <property type="match status" value="2"/>
</dbReference>
<evidence type="ECO:0000259" key="3">
    <source>
        <dbReference type="PROSITE" id="PS50158"/>
    </source>
</evidence>
<sequence>MVPPLQNTFGPLPTDSPISSQNASFEPLPDTQSSPSSPQPSLSPSLPPSLSSASSSSSSSSKPRMMSYAAATASSRTRNETVIYRSSTLSGQYNDTIHPVVHKTGTTDFSVFYHVPKKLAHLRSEVALRLSEKFPFGVGLGLTSTEDPLGTVIEISLVSQEACDNAVSQPVVVDEKKFHASPAIHPDRALLEVNLTKLPIWEGQRLRDSLLNNLSRYGVVREMTLYLDNWSGCWFTGNGHVYLERPNTNNKAYETLSYKIPLEGDNTFCLGTWTNMGKHCVYCKETGHYRKECTKAPTEKRRCYQCGNTGHIARNCFRTDTVDNTSNKRRRNERIEPKHRIMKTSQPVAEVAVQKGTNVTSPVVTSPETSAIVLEDVPPAESDTVIPSVPVRNLEPNSSPNVTCSTRNTSRRPAHLEDFVVPSSQEKTCKCGSASHRKTDYSQCPLNKKNLKDRSAMEISENEDQVAKNGLEQPSLPH</sequence>
<keyword evidence="5" id="KW-1185">Reference proteome</keyword>
<feature type="domain" description="CCHC-type" evidence="3">
    <location>
        <begin position="301"/>
        <end position="316"/>
    </location>
</feature>
<dbReference type="EMBL" id="LUGH01001052">
    <property type="protein sequence ID" value="OBZ81801.1"/>
    <property type="molecule type" value="Genomic_DNA"/>
</dbReference>
<dbReference type="AlphaFoldDB" id="A0A1C7MYD8"/>
<evidence type="ECO:0000256" key="1">
    <source>
        <dbReference type="PROSITE-ProRule" id="PRU00047"/>
    </source>
</evidence>
<name>A0A1C7MYD8_9FUNG</name>
<proteinExistence type="predicted"/>
<keyword evidence="1" id="KW-0862">Zinc</keyword>
<keyword evidence="1" id="KW-0479">Metal-binding</keyword>
<dbReference type="Proteomes" id="UP000093000">
    <property type="component" value="Unassembled WGS sequence"/>
</dbReference>
<evidence type="ECO:0000256" key="2">
    <source>
        <dbReference type="SAM" id="MobiDB-lite"/>
    </source>
</evidence>
<gene>
    <name evidence="4" type="ORF">A0J61_10149</name>
</gene>
<dbReference type="SUPFAM" id="SSF57756">
    <property type="entry name" value="Retrovirus zinc finger-like domains"/>
    <property type="match status" value="1"/>
</dbReference>
<dbReference type="OrthoDB" id="2202398at2759"/>
<dbReference type="GO" id="GO:0003676">
    <property type="term" value="F:nucleic acid binding"/>
    <property type="evidence" value="ECO:0007669"/>
    <property type="project" value="InterPro"/>
</dbReference>
<dbReference type="STRING" id="101091.A0A1C7MYD8"/>